<sequence length="158" mass="18409">MSELTEIHWPDYYHPKNSSVHVKEEIVVPSECERIWACIVQAPCWPNWHHRKTAVQITKGDTRELHKGTMFNWITKTMSFECTVVEYIPHERIAWKGKCGGVDMYHAWLLSPCDNGCRIVTESTQRGGLRWLTGRFVTKQVAAHHQQWLHLLCEQAKG</sequence>
<dbReference type="Gene3D" id="3.30.530.20">
    <property type="match status" value="1"/>
</dbReference>
<accession>A0A2S9ZMA0</accession>
<dbReference type="Pfam" id="PF10604">
    <property type="entry name" value="Polyketide_cyc2"/>
    <property type="match status" value="1"/>
</dbReference>
<evidence type="ECO:0000313" key="3">
    <source>
        <dbReference type="Proteomes" id="UP000238163"/>
    </source>
</evidence>
<reference evidence="2" key="1">
    <citation type="submission" date="2017-09" db="EMBL/GenBank/DDBJ databases">
        <authorList>
            <person name="Girard L."/>
            <person name="Lami R."/>
            <person name="Suzuki M."/>
            <person name="Baudart J."/>
        </authorList>
    </citation>
    <scope>NUCLEOTIDE SEQUENCE</scope>
    <source>
        <strain evidence="2">17LN0615E</strain>
    </source>
</reference>
<evidence type="ECO:0000313" key="4">
    <source>
        <dbReference type="Proteomes" id="UP000279760"/>
    </source>
</evidence>
<organism evidence="1 4">
    <name type="scientific">Vibrio mediterranei</name>
    <dbReference type="NCBI Taxonomy" id="689"/>
    <lineage>
        <taxon>Bacteria</taxon>
        <taxon>Pseudomonadati</taxon>
        <taxon>Pseudomonadota</taxon>
        <taxon>Gammaproteobacteria</taxon>
        <taxon>Vibrionales</taxon>
        <taxon>Vibrionaceae</taxon>
        <taxon>Vibrio</taxon>
    </lineage>
</organism>
<proteinExistence type="predicted"/>
<dbReference type="SUPFAM" id="SSF55961">
    <property type="entry name" value="Bet v1-like"/>
    <property type="match status" value="1"/>
</dbReference>
<dbReference type="EMBL" id="CP033578">
    <property type="protein sequence ID" value="AYV24873.1"/>
    <property type="molecule type" value="Genomic_DNA"/>
</dbReference>
<dbReference type="InterPro" id="IPR023393">
    <property type="entry name" value="START-like_dom_sf"/>
</dbReference>
<protein>
    <submittedName>
        <fullName evidence="1">SRPBCC domain-containing protein</fullName>
    </submittedName>
</protein>
<evidence type="ECO:0000313" key="1">
    <source>
        <dbReference type="EMBL" id="AYV24873.1"/>
    </source>
</evidence>
<evidence type="ECO:0000313" key="2">
    <source>
        <dbReference type="EMBL" id="PRQ66883.1"/>
    </source>
</evidence>
<dbReference type="AlphaFoldDB" id="A0A2S9ZMA0"/>
<dbReference type="Proteomes" id="UP000279760">
    <property type="component" value="Chromosome 2"/>
</dbReference>
<name>A0A2S9ZMA0_9VIBR</name>
<dbReference type="EMBL" id="NWTN01000009">
    <property type="protein sequence ID" value="PRQ66883.1"/>
    <property type="molecule type" value="Genomic_DNA"/>
</dbReference>
<dbReference type="CDD" id="cd07822">
    <property type="entry name" value="SRPBCC_4"/>
    <property type="match status" value="1"/>
</dbReference>
<dbReference type="Proteomes" id="UP000238163">
    <property type="component" value="Unassembled WGS sequence"/>
</dbReference>
<reference evidence="1 4" key="3">
    <citation type="submission" date="2018-11" db="EMBL/GenBank/DDBJ databases">
        <title>Complete Genome Sequence of Vbrio mediterranei 117-T6: a Potential Pathogen Bacteria Isolated from the Conchocelis of Pyropia.</title>
        <authorList>
            <person name="Liu Q."/>
        </authorList>
    </citation>
    <scope>NUCLEOTIDE SEQUENCE [LARGE SCALE GENOMIC DNA]</scope>
    <source>
        <strain evidence="1 4">117-T6</strain>
    </source>
</reference>
<reference evidence="2 3" key="2">
    <citation type="submission" date="2018-03" db="EMBL/GenBank/DDBJ databases">
        <title>Genetic Diversity and Phenotypic Plasticity of AHL Mediated Quorum Sensing in Environmental Strains of Vibrio mediterranei.</title>
        <authorList>
            <person name="Lantoine F."/>
            <person name="Vouve F."/>
        </authorList>
    </citation>
    <scope>NUCLEOTIDE SEQUENCE [LARGE SCALE GENOMIC DNA]</scope>
    <source>
        <strain evidence="2 3">17LN0615E</strain>
    </source>
</reference>
<keyword evidence="3" id="KW-1185">Reference proteome</keyword>
<dbReference type="InterPro" id="IPR019587">
    <property type="entry name" value="Polyketide_cyclase/dehydratase"/>
</dbReference>
<gene>
    <name evidence="2" type="ORF">COR51_15295</name>
    <name evidence="1" type="ORF">ECB94_19775</name>
</gene>